<organism evidence="3 4">
    <name type="scientific">Candidatus Segetimicrobium genomatis</name>
    <dbReference type="NCBI Taxonomy" id="2569760"/>
    <lineage>
        <taxon>Bacteria</taxon>
        <taxon>Bacillati</taxon>
        <taxon>Candidatus Sysuimicrobiota</taxon>
        <taxon>Candidatus Sysuimicrobiia</taxon>
        <taxon>Candidatus Sysuimicrobiales</taxon>
        <taxon>Candidatus Segetimicrobiaceae</taxon>
        <taxon>Candidatus Segetimicrobium</taxon>
    </lineage>
</organism>
<dbReference type="InterPro" id="IPR045155">
    <property type="entry name" value="Beta-lactam_cat"/>
</dbReference>
<dbReference type="GO" id="GO:0008800">
    <property type="term" value="F:beta-lactamase activity"/>
    <property type="evidence" value="ECO:0007669"/>
    <property type="project" value="InterPro"/>
</dbReference>
<accession>A0A537JDF1</accession>
<gene>
    <name evidence="3" type="ORF">E6H04_06965</name>
</gene>
<reference evidence="3 4" key="1">
    <citation type="journal article" date="2019" name="Nat. Microbiol.">
        <title>Mediterranean grassland soil C-N compound turnover is dependent on rainfall and depth, and is mediated by genomically divergent microorganisms.</title>
        <authorList>
            <person name="Diamond S."/>
            <person name="Andeer P.F."/>
            <person name="Li Z."/>
            <person name="Crits-Christoph A."/>
            <person name="Burstein D."/>
            <person name="Anantharaman K."/>
            <person name="Lane K.R."/>
            <person name="Thomas B.C."/>
            <person name="Pan C."/>
            <person name="Northen T.R."/>
            <person name="Banfield J.F."/>
        </authorList>
    </citation>
    <scope>NUCLEOTIDE SEQUENCE [LARGE SCALE GENOMIC DNA]</scope>
    <source>
        <strain evidence="3">NP_7</strain>
    </source>
</reference>
<dbReference type="InterPro" id="IPR000871">
    <property type="entry name" value="Beta-lactam_class-A"/>
</dbReference>
<dbReference type="PANTHER" id="PTHR35333">
    <property type="entry name" value="BETA-LACTAMASE"/>
    <property type="match status" value="1"/>
</dbReference>
<evidence type="ECO:0000259" key="2">
    <source>
        <dbReference type="Pfam" id="PF13354"/>
    </source>
</evidence>
<comment type="caution">
    <text evidence="3">The sequence shown here is derived from an EMBL/GenBank/DDBJ whole genome shotgun (WGS) entry which is preliminary data.</text>
</comment>
<sequence length="323" mass="34729">MRYGGVAQPSPEEPYQGPPVEAWDAAPLIAVHRNSLPGESSSAGGPMPRGRERRSFCRSGKGSPVTAPALQGVVEGAAARVSGRLGCCVCPETGTPWAIHRAEETFATASVIKAPIAVAVAAEVEAGRLEWNQLLPPHLRDDAGDSGVIRHLSPLPYTVRDLVFLMLVVSDNRATNLLVDLVGMERLNASFARAGWERTSLARRLGDFEARARGLENRSTPRETCDVFLRLLRGDLLSPGSRTLLLEFLKAQVYRDRLPARLPRTTAVAHKTGDMPGVENDAGVLYLPAGPIVAAVFTNELASDVEGRLAIQEIGRAIYDAGR</sequence>
<dbReference type="AlphaFoldDB" id="A0A537JDF1"/>
<dbReference type="PANTHER" id="PTHR35333:SF4">
    <property type="entry name" value="SLR0121 PROTEIN"/>
    <property type="match status" value="1"/>
</dbReference>
<protein>
    <submittedName>
        <fullName evidence="3">Serine hydrolase</fullName>
    </submittedName>
</protein>
<dbReference type="Gene3D" id="3.40.710.10">
    <property type="entry name" value="DD-peptidase/beta-lactamase superfamily"/>
    <property type="match status" value="1"/>
</dbReference>
<dbReference type="Proteomes" id="UP000320048">
    <property type="component" value="Unassembled WGS sequence"/>
</dbReference>
<evidence type="ECO:0000256" key="1">
    <source>
        <dbReference type="SAM" id="MobiDB-lite"/>
    </source>
</evidence>
<feature type="domain" description="Beta-lactamase class A catalytic" evidence="2">
    <location>
        <begin position="98"/>
        <end position="298"/>
    </location>
</feature>
<dbReference type="GO" id="GO:0030655">
    <property type="term" value="P:beta-lactam antibiotic catabolic process"/>
    <property type="evidence" value="ECO:0007669"/>
    <property type="project" value="InterPro"/>
</dbReference>
<evidence type="ECO:0000313" key="4">
    <source>
        <dbReference type="Proteomes" id="UP000320048"/>
    </source>
</evidence>
<keyword evidence="3" id="KW-0378">Hydrolase</keyword>
<feature type="region of interest" description="Disordered" evidence="1">
    <location>
        <begin position="1"/>
        <end position="21"/>
    </location>
</feature>
<dbReference type="GO" id="GO:0046677">
    <property type="term" value="P:response to antibiotic"/>
    <property type="evidence" value="ECO:0007669"/>
    <property type="project" value="InterPro"/>
</dbReference>
<dbReference type="InterPro" id="IPR012338">
    <property type="entry name" value="Beta-lactam/transpept-like"/>
</dbReference>
<feature type="region of interest" description="Disordered" evidence="1">
    <location>
        <begin position="34"/>
        <end position="63"/>
    </location>
</feature>
<proteinExistence type="predicted"/>
<evidence type="ECO:0000313" key="3">
    <source>
        <dbReference type="EMBL" id="TMI81362.1"/>
    </source>
</evidence>
<dbReference type="EMBL" id="VBAO01000175">
    <property type="protein sequence ID" value="TMI81362.1"/>
    <property type="molecule type" value="Genomic_DNA"/>
</dbReference>
<dbReference type="Pfam" id="PF13354">
    <property type="entry name" value="Beta-lactamase2"/>
    <property type="match status" value="1"/>
</dbReference>
<name>A0A537JDF1_9BACT</name>
<dbReference type="SUPFAM" id="SSF56601">
    <property type="entry name" value="beta-lactamase/transpeptidase-like"/>
    <property type="match status" value="1"/>
</dbReference>